<reference evidence="2 3" key="1">
    <citation type="journal article" date="2019" name="Genome Biol. Evol.">
        <title>Insights into the evolution of the New World diploid cottons (Gossypium, subgenus Houzingenia) based on genome sequencing.</title>
        <authorList>
            <person name="Grover C.E."/>
            <person name="Arick M.A. 2nd"/>
            <person name="Thrash A."/>
            <person name="Conover J.L."/>
            <person name="Sanders W.S."/>
            <person name="Peterson D.G."/>
            <person name="Frelichowski J.E."/>
            <person name="Scheffler J.A."/>
            <person name="Scheffler B.E."/>
            <person name="Wendel J.F."/>
        </authorList>
    </citation>
    <scope>NUCLEOTIDE SEQUENCE [LARGE SCALE GENOMIC DNA]</scope>
    <source>
        <strain evidence="2">0</strain>
        <tissue evidence="2">Leaf</tissue>
    </source>
</reference>
<feature type="non-terminal residue" evidence="2">
    <location>
        <position position="32"/>
    </location>
</feature>
<sequence>MSKNRERKLPGLKNDERYRSEIFAPQTKRTRL</sequence>
<dbReference type="Proteomes" id="UP000593560">
    <property type="component" value="Unassembled WGS sequence"/>
</dbReference>
<feature type="compositionally biased region" description="Basic and acidic residues" evidence="1">
    <location>
        <begin position="7"/>
        <end position="20"/>
    </location>
</feature>
<comment type="caution">
    <text evidence="2">The sequence shown here is derived from an EMBL/GenBank/DDBJ whole genome shotgun (WGS) entry which is preliminary data.</text>
</comment>
<evidence type="ECO:0000256" key="1">
    <source>
        <dbReference type="SAM" id="MobiDB-lite"/>
    </source>
</evidence>
<keyword evidence="3" id="KW-1185">Reference proteome</keyword>
<evidence type="ECO:0000313" key="3">
    <source>
        <dbReference type="Proteomes" id="UP000593560"/>
    </source>
</evidence>
<proteinExistence type="predicted"/>
<gene>
    <name evidence="2" type="ORF">Gohar_020611</name>
</gene>
<evidence type="ECO:0000313" key="2">
    <source>
        <dbReference type="EMBL" id="MBA0814806.1"/>
    </source>
</evidence>
<protein>
    <submittedName>
        <fullName evidence="2">Uncharacterized protein</fullName>
    </submittedName>
</protein>
<organism evidence="2 3">
    <name type="scientific">Gossypium harknessii</name>
    <dbReference type="NCBI Taxonomy" id="34285"/>
    <lineage>
        <taxon>Eukaryota</taxon>
        <taxon>Viridiplantae</taxon>
        <taxon>Streptophyta</taxon>
        <taxon>Embryophyta</taxon>
        <taxon>Tracheophyta</taxon>
        <taxon>Spermatophyta</taxon>
        <taxon>Magnoliopsida</taxon>
        <taxon>eudicotyledons</taxon>
        <taxon>Gunneridae</taxon>
        <taxon>Pentapetalae</taxon>
        <taxon>rosids</taxon>
        <taxon>malvids</taxon>
        <taxon>Malvales</taxon>
        <taxon>Malvaceae</taxon>
        <taxon>Malvoideae</taxon>
        <taxon>Gossypium</taxon>
    </lineage>
</organism>
<dbReference type="EMBL" id="JABFAD010000012">
    <property type="protein sequence ID" value="MBA0814806.1"/>
    <property type="molecule type" value="Genomic_DNA"/>
</dbReference>
<dbReference type="AlphaFoldDB" id="A0A7J9HY65"/>
<feature type="region of interest" description="Disordered" evidence="1">
    <location>
        <begin position="1"/>
        <end position="32"/>
    </location>
</feature>
<accession>A0A7J9HY65</accession>
<name>A0A7J9HY65_9ROSI</name>